<gene>
    <name evidence="1" type="ordered locus">cce_4298</name>
</gene>
<dbReference type="KEGG" id="cyt:cce_4298"/>
<organism evidence="1 2">
    <name type="scientific">Crocosphaera subtropica (strain ATCC 51142 / BH68)</name>
    <name type="common">Cyanothece sp. (strain ATCC 51142)</name>
    <dbReference type="NCBI Taxonomy" id="43989"/>
    <lineage>
        <taxon>Bacteria</taxon>
        <taxon>Bacillati</taxon>
        <taxon>Cyanobacteriota</taxon>
        <taxon>Cyanophyceae</taxon>
        <taxon>Oscillatoriophycideae</taxon>
        <taxon>Chroococcales</taxon>
        <taxon>Aphanothecaceae</taxon>
        <taxon>Crocosphaera</taxon>
        <taxon>Crocosphaera subtropica</taxon>
    </lineage>
</organism>
<reference evidence="1 2" key="1">
    <citation type="journal article" date="2008" name="Proc. Natl. Acad. Sci. U.S.A.">
        <title>The genome of Cyanothece 51142, a unicellular diazotrophic cyanobacterium important in the marine nitrogen cycle.</title>
        <authorList>
            <person name="Welsh E.A."/>
            <person name="Liberton M."/>
            <person name="Stoeckel J."/>
            <person name="Loh T."/>
            <person name="Elvitigala T."/>
            <person name="Wang C."/>
            <person name="Wollam A."/>
            <person name="Fulton R.S."/>
            <person name="Clifton S.W."/>
            <person name="Jacobs J.M."/>
            <person name="Aurora R."/>
            <person name="Ghosh B.K."/>
            <person name="Sherman L.A."/>
            <person name="Smith R.D."/>
            <person name="Wilson R.K."/>
            <person name="Pakrasi H.B."/>
        </authorList>
    </citation>
    <scope>NUCLEOTIDE SEQUENCE [LARGE SCALE GENOMIC DNA]</scope>
    <source>
        <strain evidence="2">ATCC 51142 / BH68</strain>
    </source>
</reference>
<dbReference type="AlphaFoldDB" id="B1WSR7"/>
<dbReference type="EMBL" id="CP000806">
    <property type="protein sequence ID" value="ACB53646.1"/>
    <property type="molecule type" value="Genomic_DNA"/>
</dbReference>
<evidence type="ECO:0000313" key="1">
    <source>
        <dbReference type="EMBL" id="ACB53646.1"/>
    </source>
</evidence>
<accession>B1WSR7</accession>
<dbReference type="Proteomes" id="UP000001203">
    <property type="component" value="Chromosome circular"/>
</dbReference>
<name>B1WSR7_CROS5</name>
<proteinExistence type="predicted"/>
<dbReference type="HOGENOM" id="CLU_3288302_0_0_3"/>
<keyword evidence="2" id="KW-1185">Reference proteome</keyword>
<sequence length="40" mass="4634">MVIEFSCPGARYQSVNYQERNKKAHYKVGFLMIEIGLISI</sequence>
<protein>
    <submittedName>
        <fullName evidence="1">Uncharacterized protein</fullName>
    </submittedName>
</protein>
<evidence type="ECO:0000313" key="2">
    <source>
        <dbReference type="Proteomes" id="UP000001203"/>
    </source>
</evidence>